<accession>Q4JMW1</accession>
<sequence>MIVILVALKDELSEKDLPNIPVHYTGLGKINATSKTLEIINDCSPSLIINYGTAGSLTRGLKGLVEVTKFCQRDMDASPLGFKIGETPFDEVGEINFGSSGYSCGTGDSFVTQTPKLKTDLVDMEAYAIAKICYLKGIKFKCFKYVSDNADAGASDDWAENISAGKKLFIKQIRNLLTSRKHSS</sequence>
<proteinExistence type="predicted"/>
<dbReference type="PANTHER" id="PTHR46832">
    <property type="entry name" value="5'-METHYLTHIOADENOSINE/S-ADENOSYLHOMOCYSTEINE NUCLEOSIDASE"/>
    <property type="match status" value="1"/>
</dbReference>
<reference evidence="2" key="1">
    <citation type="journal article" date="2005" name="PLoS Biol.">
        <title>New insights into metabolic properties of marine bacteria encoding proteorhodopsins.</title>
        <authorList>
            <person name="Sabehi G."/>
            <person name="Loy A."/>
            <person name="Jung K.H."/>
            <person name="Partha R."/>
            <person name="Spudich J.L."/>
            <person name="Isaacson T."/>
            <person name="Hirschberg J."/>
            <person name="Wagner M."/>
            <person name="Beja O."/>
        </authorList>
    </citation>
    <scope>NUCLEOTIDE SEQUENCE</scope>
</reference>
<dbReference type="AlphaFoldDB" id="Q4JMW1"/>
<dbReference type="GO" id="GO:0009116">
    <property type="term" value="P:nucleoside metabolic process"/>
    <property type="evidence" value="ECO:0007669"/>
    <property type="project" value="InterPro"/>
</dbReference>
<gene>
    <name evidence="2" type="primary">pfs</name>
</gene>
<protein>
    <submittedName>
        <fullName evidence="2">Predicted 5'-methylthioadenosine/S-adenosylhomocysteine nucleosidase</fullName>
    </submittedName>
</protein>
<dbReference type="PANTHER" id="PTHR46832:SF1">
    <property type="entry name" value="5'-METHYLTHIOADENOSINE_S-ADENOSYLHOMOCYSTEINE NUCLEOSIDASE"/>
    <property type="match status" value="1"/>
</dbReference>
<organism evidence="2">
    <name type="scientific">uncultured bacterium BAC13K9BAC</name>
    <dbReference type="NCBI Taxonomy" id="332979"/>
    <lineage>
        <taxon>Bacteria</taxon>
        <taxon>environmental samples</taxon>
    </lineage>
</organism>
<dbReference type="InterPro" id="IPR035994">
    <property type="entry name" value="Nucleoside_phosphorylase_sf"/>
</dbReference>
<dbReference type="Gene3D" id="3.40.50.1580">
    <property type="entry name" value="Nucleoside phosphorylase domain"/>
    <property type="match status" value="1"/>
</dbReference>
<feature type="domain" description="Nucleoside phosphorylase" evidence="1">
    <location>
        <begin position="115"/>
        <end position="166"/>
    </location>
</feature>
<evidence type="ECO:0000313" key="2">
    <source>
        <dbReference type="EMBL" id="AAY90036.1"/>
    </source>
</evidence>
<dbReference type="Pfam" id="PF01048">
    <property type="entry name" value="PNP_UDP_1"/>
    <property type="match status" value="1"/>
</dbReference>
<dbReference type="SUPFAM" id="SSF53167">
    <property type="entry name" value="Purine and uridine phosphorylases"/>
    <property type="match status" value="1"/>
</dbReference>
<dbReference type="GO" id="GO:0019284">
    <property type="term" value="P:L-methionine salvage from S-adenosylmethionine"/>
    <property type="evidence" value="ECO:0007669"/>
    <property type="project" value="TreeGrafter"/>
</dbReference>
<dbReference type="EMBL" id="DQ068067">
    <property type="protein sequence ID" value="AAY90036.1"/>
    <property type="molecule type" value="Genomic_DNA"/>
</dbReference>
<dbReference type="GO" id="GO:0005829">
    <property type="term" value="C:cytosol"/>
    <property type="evidence" value="ECO:0007669"/>
    <property type="project" value="TreeGrafter"/>
</dbReference>
<evidence type="ECO:0000259" key="1">
    <source>
        <dbReference type="Pfam" id="PF01048"/>
    </source>
</evidence>
<dbReference type="GO" id="GO:0008930">
    <property type="term" value="F:methylthioadenosine nucleosidase activity"/>
    <property type="evidence" value="ECO:0007669"/>
    <property type="project" value="TreeGrafter"/>
</dbReference>
<dbReference type="InterPro" id="IPR000845">
    <property type="entry name" value="Nucleoside_phosphorylase_d"/>
</dbReference>
<dbReference type="GO" id="GO:0008782">
    <property type="term" value="F:adenosylhomocysteine nucleosidase activity"/>
    <property type="evidence" value="ECO:0007669"/>
    <property type="project" value="TreeGrafter"/>
</dbReference>
<name>Q4JMW1_9BACT</name>